<dbReference type="GO" id="GO:0016743">
    <property type="term" value="F:carboxyl- or carbamoyltransferase activity"/>
    <property type="evidence" value="ECO:0007669"/>
    <property type="project" value="InterPro"/>
</dbReference>
<dbReference type="GO" id="GO:0006633">
    <property type="term" value="P:fatty acid biosynthetic process"/>
    <property type="evidence" value="ECO:0007669"/>
    <property type="project" value="UniProtKB-KW"/>
</dbReference>
<dbReference type="PROSITE" id="PS50989">
    <property type="entry name" value="COA_CT_CTER"/>
    <property type="match status" value="1"/>
</dbReference>
<evidence type="ECO:0000256" key="6">
    <source>
        <dbReference type="ARBA" id="ARBA00022771"/>
    </source>
</evidence>
<feature type="non-terminal residue" evidence="14">
    <location>
        <position position="1"/>
    </location>
</feature>
<dbReference type="RefSeq" id="WP_284711773.1">
    <property type="nucleotide sequence ID" value="NZ_JAAIKT010000061.1"/>
</dbReference>
<feature type="compositionally biased region" description="Low complexity" evidence="12">
    <location>
        <begin position="112"/>
        <end position="128"/>
    </location>
</feature>
<dbReference type="Pfam" id="PF03255">
    <property type="entry name" value="ACCA"/>
    <property type="match status" value="1"/>
</dbReference>
<evidence type="ECO:0000256" key="10">
    <source>
        <dbReference type="ARBA" id="ARBA00023160"/>
    </source>
</evidence>
<keyword evidence="4 14" id="KW-0808">Transferase</keyword>
<protein>
    <recommendedName>
        <fullName evidence="2">acetyl-CoA carboxytransferase</fullName>
        <ecNumber evidence="2">2.1.3.15</ecNumber>
    </recommendedName>
</protein>
<dbReference type="InterPro" id="IPR029045">
    <property type="entry name" value="ClpP/crotonase-like_dom_sf"/>
</dbReference>
<keyword evidence="15" id="KW-1185">Reference proteome</keyword>
<evidence type="ECO:0000256" key="8">
    <source>
        <dbReference type="ARBA" id="ARBA00022840"/>
    </source>
</evidence>
<dbReference type="GO" id="GO:2001295">
    <property type="term" value="P:malonyl-CoA biosynthetic process"/>
    <property type="evidence" value="ECO:0007669"/>
    <property type="project" value="UniProtKB-UniPathway"/>
</dbReference>
<evidence type="ECO:0000256" key="7">
    <source>
        <dbReference type="ARBA" id="ARBA00022832"/>
    </source>
</evidence>
<comment type="caution">
    <text evidence="14">The sequence shown here is derived from an EMBL/GenBank/DDBJ whole genome shotgun (WGS) entry which is preliminary data.</text>
</comment>
<dbReference type="PANTHER" id="PTHR42853">
    <property type="entry name" value="ACETYL-COENZYME A CARBOXYLASE CARBOXYL TRANSFERASE SUBUNIT ALPHA"/>
    <property type="match status" value="1"/>
</dbReference>
<evidence type="ECO:0000313" key="15">
    <source>
        <dbReference type="Proteomes" id="UP000476310"/>
    </source>
</evidence>
<dbReference type="Proteomes" id="UP000476310">
    <property type="component" value="Unassembled WGS sequence"/>
</dbReference>
<dbReference type="GO" id="GO:0009317">
    <property type="term" value="C:acetyl-CoA carboxylase complex"/>
    <property type="evidence" value="ECO:0007669"/>
    <property type="project" value="InterPro"/>
</dbReference>
<dbReference type="PRINTS" id="PR01069">
    <property type="entry name" value="ACCCTRFRASEA"/>
</dbReference>
<evidence type="ECO:0000313" key="14">
    <source>
        <dbReference type="EMBL" id="NEW75556.1"/>
    </source>
</evidence>
<dbReference type="EMBL" id="JAAIKT010000061">
    <property type="protein sequence ID" value="NEW75556.1"/>
    <property type="molecule type" value="Genomic_DNA"/>
</dbReference>
<evidence type="ECO:0000256" key="12">
    <source>
        <dbReference type="SAM" id="MobiDB-lite"/>
    </source>
</evidence>
<evidence type="ECO:0000259" key="13">
    <source>
        <dbReference type="PROSITE" id="PS50989"/>
    </source>
</evidence>
<dbReference type="SUPFAM" id="SSF52096">
    <property type="entry name" value="ClpP/crotonase"/>
    <property type="match status" value="1"/>
</dbReference>
<comment type="pathway">
    <text evidence="1">Lipid metabolism; malonyl-CoA biosynthesis; malonyl-CoA from acetyl-CoA: step 1/1.</text>
</comment>
<dbReference type="InterPro" id="IPR011763">
    <property type="entry name" value="COA_CT_C"/>
</dbReference>
<accession>A0A6G4AQ07</accession>
<evidence type="ECO:0000256" key="4">
    <source>
        <dbReference type="ARBA" id="ARBA00022679"/>
    </source>
</evidence>
<keyword evidence="8" id="KW-0067">ATP-binding</keyword>
<organism evidence="14 15">
    <name type="scientific">Streptomyces rhizosphaericus</name>
    <dbReference type="NCBI Taxonomy" id="114699"/>
    <lineage>
        <taxon>Bacteria</taxon>
        <taxon>Bacillati</taxon>
        <taxon>Actinomycetota</taxon>
        <taxon>Actinomycetes</taxon>
        <taxon>Kitasatosporales</taxon>
        <taxon>Streptomycetaceae</taxon>
        <taxon>Streptomyces</taxon>
        <taxon>Streptomyces violaceusniger group</taxon>
    </lineage>
</organism>
<dbReference type="EC" id="2.1.3.15" evidence="2"/>
<feature type="compositionally biased region" description="Low complexity" evidence="12">
    <location>
        <begin position="44"/>
        <end position="77"/>
    </location>
</feature>
<sequence length="412" mass="40573">VAGATAPTPAPPSGALPGAEGGGRRGDVAAGDGPAIGSGRAAAHDQAALAASSGSSEAPESVESGAPAPAVDAGRAAEGPGRRENAAAGDGTAAVSGRPVSGAPGATGGSVASAPGAPDDTDAGAVVPSAEVSIRASRRVERPGVRDLLRVAAEDVSPLSGTGAGEHDPGLLLALARVGGTPCVVLGHNRRSARKGETAEGPGEGQALGPAGLRTARRGMRIAAELGLPLLTVIDTAGAALSREAEEGGLAAEIARCLADMVTLPAPTLCLLLGQGAGGAALALLPADRVVAARHAWLSPLPPEGASAILHRTTERAYEVAARQGVRSADLLAQGIVDRIVEEDAPEDAEAAEASDDSENASEHAAGSGAPDVFLGSLGQLLGAELAALRAQDPDERLAARRVRHRRIGLPR</sequence>
<dbReference type="AlphaFoldDB" id="A0A6G4AQ07"/>
<dbReference type="InterPro" id="IPR001095">
    <property type="entry name" value="Acetyl_CoA_COase_a_su"/>
</dbReference>
<gene>
    <name evidence="14" type="ORF">G4H13_35705</name>
</gene>
<feature type="compositionally biased region" description="Acidic residues" evidence="12">
    <location>
        <begin position="346"/>
        <end position="360"/>
    </location>
</feature>
<proteinExistence type="predicted"/>
<keyword evidence="6" id="KW-0479">Metal-binding</keyword>
<keyword evidence="6" id="KW-0862">Zinc</keyword>
<keyword evidence="3" id="KW-0444">Lipid biosynthesis</keyword>
<evidence type="ECO:0000256" key="5">
    <source>
        <dbReference type="ARBA" id="ARBA00022741"/>
    </source>
</evidence>
<dbReference type="GO" id="GO:0008270">
    <property type="term" value="F:zinc ion binding"/>
    <property type="evidence" value="ECO:0007669"/>
    <property type="project" value="UniProtKB-KW"/>
</dbReference>
<keyword evidence="7" id="KW-0276">Fatty acid metabolism</keyword>
<evidence type="ECO:0000256" key="3">
    <source>
        <dbReference type="ARBA" id="ARBA00022516"/>
    </source>
</evidence>
<keyword evidence="5" id="KW-0547">Nucleotide-binding</keyword>
<reference evidence="14" key="1">
    <citation type="submission" date="2020-02" db="EMBL/GenBank/DDBJ databases">
        <title>A new Streptomyces sp. for controlling soil-borne diseases.</title>
        <authorList>
            <person name="Li X."/>
            <person name="Tian Y."/>
            <person name="Gao K."/>
        </authorList>
    </citation>
    <scope>NUCLEOTIDE SEQUENCE [LARGE SCALE GENOMIC DNA]</scope>
    <source>
        <strain evidence="14">0250</strain>
    </source>
</reference>
<feature type="domain" description="CoA carboxyltransferase C-terminal" evidence="13">
    <location>
        <begin position="118"/>
        <end position="365"/>
    </location>
</feature>
<feature type="region of interest" description="Disordered" evidence="12">
    <location>
        <begin position="191"/>
        <end position="210"/>
    </location>
</feature>
<evidence type="ECO:0000256" key="11">
    <source>
        <dbReference type="ARBA" id="ARBA00049152"/>
    </source>
</evidence>
<dbReference type="GO" id="GO:0003989">
    <property type="term" value="F:acetyl-CoA carboxylase activity"/>
    <property type="evidence" value="ECO:0007669"/>
    <property type="project" value="InterPro"/>
</dbReference>
<dbReference type="GO" id="GO:0005524">
    <property type="term" value="F:ATP binding"/>
    <property type="evidence" value="ECO:0007669"/>
    <property type="project" value="UniProtKB-KW"/>
</dbReference>
<comment type="catalytic activity">
    <reaction evidence="11">
        <text>N(6)-carboxybiotinyl-L-lysyl-[protein] + acetyl-CoA = N(6)-biotinyl-L-lysyl-[protein] + malonyl-CoA</text>
        <dbReference type="Rhea" id="RHEA:54728"/>
        <dbReference type="Rhea" id="RHEA-COMP:10505"/>
        <dbReference type="Rhea" id="RHEA-COMP:10506"/>
        <dbReference type="ChEBI" id="CHEBI:57288"/>
        <dbReference type="ChEBI" id="CHEBI:57384"/>
        <dbReference type="ChEBI" id="CHEBI:83144"/>
        <dbReference type="ChEBI" id="CHEBI:83145"/>
        <dbReference type="EC" id="2.1.3.15"/>
    </reaction>
</comment>
<dbReference type="Gene3D" id="3.90.226.10">
    <property type="entry name" value="2-enoyl-CoA Hydratase, Chain A, domain 1"/>
    <property type="match status" value="1"/>
</dbReference>
<evidence type="ECO:0000256" key="9">
    <source>
        <dbReference type="ARBA" id="ARBA00023098"/>
    </source>
</evidence>
<evidence type="ECO:0000256" key="1">
    <source>
        <dbReference type="ARBA" id="ARBA00004956"/>
    </source>
</evidence>
<dbReference type="PANTHER" id="PTHR42853:SF3">
    <property type="entry name" value="ACETYL-COENZYME A CARBOXYLASE CARBOXYL TRANSFERASE SUBUNIT ALPHA, CHLOROPLASTIC"/>
    <property type="match status" value="1"/>
</dbReference>
<dbReference type="UniPathway" id="UPA00655">
    <property type="reaction ID" value="UER00711"/>
</dbReference>
<keyword evidence="10" id="KW-0275">Fatty acid biosynthesis</keyword>
<feature type="region of interest" description="Disordered" evidence="12">
    <location>
        <begin position="346"/>
        <end position="371"/>
    </location>
</feature>
<keyword evidence="6" id="KW-0863">Zinc-finger</keyword>
<feature type="region of interest" description="Disordered" evidence="12">
    <location>
        <begin position="1"/>
        <end position="128"/>
    </location>
</feature>
<evidence type="ECO:0000256" key="2">
    <source>
        <dbReference type="ARBA" id="ARBA00011883"/>
    </source>
</evidence>
<name>A0A6G4AQ07_9ACTN</name>
<keyword evidence="9" id="KW-0443">Lipid metabolism</keyword>